<keyword evidence="1" id="KW-0269">Exonuclease</keyword>
<proteinExistence type="predicted"/>
<gene>
    <name evidence="1" type="ORF">ZHAS_00015953</name>
</gene>
<evidence type="ECO:0000313" key="1">
    <source>
        <dbReference type="EMBL" id="KFB47896.1"/>
    </source>
</evidence>
<keyword evidence="1" id="KW-0540">Nuclease</keyword>
<dbReference type="EMBL" id="ATLV01022664">
    <property type="status" value="NOT_ANNOTATED_CDS"/>
    <property type="molecule type" value="Genomic_DNA"/>
</dbReference>
<evidence type="ECO:0000313" key="3">
    <source>
        <dbReference type="Proteomes" id="UP000030765"/>
    </source>
</evidence>
<dbReference type="VEuPathDB" id="VectorBase:ASIC015953"/>
<dbReference type="Proteomes" id="UP000030765">
    <property type="component" value="Unassembled WGS sequence"/>
</dbReference>
<evidence type="ECO:0000313" key="2">
    <source>
        <dbReference type="EnsemblMetazoa" id="ASIC015953-PA"/>
    </source>
</evidence>
<reference evidence="1 3" key="1">
    <citation type="journal article" date="2014" name="BMC Genomics">
        <title>Genome sequence of Anopheles sinensis provides insight into genetics basis of mosquito competence for malaria parasites.</title>
        <authorList>
            <person name="Zhou D."/>
            <person name="Zhang D."/>
            <person name="Ding G."/>
            <person name="Shi L."/>
            <person name="Hou Q."/>
            <person name="Ye Y."/>
            <person name="Xu Y."/>
            <person name="Zhou H."/>
            <person name="Xiong C."/>
            <person name="Li S."/>
            <person name="Yu J."/>
            <person name="Hong S."/>
            <person name="Yu X."/>
            <person name="Zou P."/>
            <person name="Chen C."/>
            <person name="Chang X."/>
            <person name="Wang W."/>
            <person name="Lv Y."/>
            <person name="Sun Y."/>
            <person name="Ma L."/>
            <person name="Shen B."/>
            <person name="Zhu C."/>
        </authorList>
    </citation>
    <scope>NUCLEOTIDE SEQUENCE [LARGE SCALE GENOMIC DNA]</scope>
</reference>
<dbReference type="AlphaFoldDB" id="A0A084WCF2"/>
<organism evidence="1">
    <name type="scientific">Anopheles sinensis</name>
    <name type="common">Mosquito</name>
    <dbReference type="NCBI Taxonomy" id="74873"/>
    <lineage>
        <taxon>Eukaryota</taxon>
        <taxon>Metazoa</taxon>
        <taxon>Ecdysozoa</taxon>
        <taxon>Arthropoda</taxon>
        <taxon>Hexapoda</taxon>
        <taxon>Insecta</taxon>
        <taxon>Pterygota</taxon>
        <taxon>Neoptera</taxon>
        <taxon>Endopterygota</taxon>
        <taxon>Diptera</taxon>
        <taxon>Nematocera</taxon>
        <taxon>Culicoidea</taxon>
        <taxon>Culicidae</taxon>
        <taxon>Anophelinae</taxon>
        <taxon>Anopheles</taxon>
    </lineage>
</organism>
<dbReference type="EnsemblMetazoa" id="ASIC015953-RA">
    <property type="protein sequence ID" value="ASIC015953-PA"/>
    <property type="gene ID" value="ASIC015953"/>
</dbReference>
<accession>A0A084WCF2</accession>
<name>A0A084WCF2_ANOSI</name>
<keyword evidence="3" id="KW-1185">Reference proteome</keyword>
<dbReference type="EMBL" id="KE525335">
    <property type="protein sequence ID" value="KFB47896.1"/>
    <property type="molecule type" value="Genomic_DNA"/>
</dbReference>
<reference evidence="2" key="2">
    <citation type="submission" date="2020-05" db="UniProtKB">
        <authorList>
            <consortium name="EnsemblMetazoa"/>
        </authorList>
    </citation>
    <scope>IDENTIFICATION</scope>
</reference>
<protein>
    <submittedName>
        <fullName evidence="1 2">Exonuclease RdgC</fullName>
    </submittedName>
</protein>
<sequence length="59" mass="7264">MERKLLLPVNHLTPYPVQQLQRHRSKWQQDGYSGDVYIPVLHQERRIGWFWCFRGRDEV</sequence>
<keyword evidence="1" id="KW-0378">Hydrolase</keyword>
<dbReference type="GO" id="GO:0004527">
    <property type="term" value="F:exonuclease activity"/>
    <property type="evidence" value="ECO:0007669"/>
    <property type="project" value="UniProtKB-KW"/>
</dbReference>